<dbReference type="InterPro" id="IPR000515">
    <property type="entry name" value="MetI-like"/>
</dbReference>
<dbReference type="InterPro" id="IPR005769">
    <property type="entry name" value="PhnE/PtxC"/>
</dbReference>
<keyword evidence="4 7" id="KW-0812">Transmembrane</keyword>
<evidence type="ECO:0000256" key="6">
    <source>
        <dbReference type="ARBA" id="ARBA00023136"/>
    </source>
</evidence>
<evidence type="ECO:0000256" key="4">
    <source>
        <dbReference type="ARBA" id="ARBA00022692"/>
    </source>
</evidence>
<gene>
    <name evidence="9" type="ORF">BIV18_07315</name>
</gene>
<dbReference type="GO" id="GO:0005886">
    <property type="term" value="C:plasma membrane"/>
    <property type="evidence" value="ECO:0007669"/>
    <property type="project" value="UniProtKB-SubCell"/>
</dbReference>
<keyword evidence="5 7" id="KW-1133">Transmembrane helix</keyword>
<evidence type="ECO:0000256" key="7">
    <source>
        <dbReference type="RuleBase" id="RU363032"/>
    </source>
</evidence>
<comment type="caution">
    <text evidence="9">The sequence shown here is derived from an EMBL/GenBank/DDBJ whole genome shotgun (WGS) entry which is preliminary data.</text>
</comment>
<dbReference type="CDD" id="cd06261">
    <property type="entry name" value="TM_PBP2"/>
    <property type="match status" value="1"/>
</dbReference>
<organism evidence="9 10">
    <name type="scientific">Peptoniphilus porci</name>
    <dbReference type="NCBI Taxonomy" id="2652280"/>
    <lineage>
        <taxon>Bacteria</taxon>
        <taxon>Bacillati</taxon>
        <taxon>Bacillota</taxon>
        <taxon>Tissierellia</taxon>
        <taxon>Tissierellales</taxon>
        <taxon>Peptoniphilaceae</taxon>
        <taxon>Peptoniphilus</taxon>
    </lineage>
</organism>
<comment type="subcellular location">
    <subcellularLocation>
        <location evidence="1 7">Cell membrane</location>
        <topology evidence="1 7">Multi-pass membrane protein</topology>
    </subcellularLocation>
</comment>
<feature type="transmembrane region" description="Helical" evidence="7">
    <location>
        <begin position="176"/>
        <end position="197"/>
    </location>
</feature>
<dbReference type="InterPro" id="IPR035906">
    <property type="entry name" value="MetI-like_sf"/>
</dbReference>
<dbReference type="Pfam" id="PF00528">
    <property type="entry name" value="BPD_transp_1"/>
    <property type="match status" value="1"/>
</dbReference>
<dbReference type="Proteomes" id="UP000187166">
    <property type="component" value="Unassembled WGS sequence"/>
</dbReference>
<evidence type="ECO:0000313" key="10">
    <source>
        <dbReference type="Proteomes" id="UP000187166"/>
    </source>
</evidence>
<dbReference type="STRING" id="1465756.BIV18_07315"/>
<comment type="similarity">
    <text evidence="7">Belongs to the binding-protein-dependent transport system permease family.</text>
</comment>
<evidence type="ECO:0000259" key="8">
    <source>
        <dbReference type="PROSITE" id="PS50928"/>
    </source>
</evidence>
<dbReference type="PROSITE" id="PS50928">
    <property type="entry name" value="ABC_TM1"/>
    <property type="match status" value="1"/>
</dbReference>
<keyword evidence="10" id="KW-1185">Reference proteome</keyword>
<protein>
    <submittedName>
        <fullName evidence="9">Phosphonate ABC transporter, permease protein PhnE</fullName>
    </submittedName>
</protein>
<keyword evidence="3" id="KW-1003">Cell membrane</keyword>
<dbReference type="PANTHER" id="PTHR30043">
    <property type="entry name" value="PHOSPHONATES TRANSPORT SYSTEM PERMEASE PROTEIN"/>
    <property type="match status" value="1"/>
</dbReference>
<feature type="transmembrane region" description="Helical" evidence="7">
    <location>
        <begin position="88"/>
        <end position="107"/>
    </location>
</feature>
<reference evidence="9 10" key="1">
    <citation type="journal article" date="2016" name="Appl. Environ. Microbiol.">
        <title>Function and Phylogeny of Bacterial Butyryl Coenzyme A:Acetate Transferases and Their Diversity in the Proximal Colon of Swine.</title>
        <authorList>
            <person name="Trachsel J."/>
            <person name="Bayles D.O."/>
            <person name="Looft T."/>
            <person name="Levine U.Y."/>
            <person name="Allen H.K."/>
        </authorList>
    </citation>
    <scope>NUCLEOTIDE SEQUENCE [LARGE SCALE GENOMIC DNA]</scope>
    <source>
        <strain evidence="9 10">35-6-1</strain>
    </source>
</reference>
<feature type="domain" description="ABC transmembrane type-1" evidence="8">
    <location>
        <begin position="82"/>
        <end position="265"/>
    </location>
</feature>
<dbReference type="Gene3D" id="1.10.3720.10">
    <property type="entry name" value="MetI-like"/>
    <property type="match status" value="1"/>
</dbReference>
<feature type="transmembrane region" description="Helical" evidence="7">
    <location>
        <begin position="217"/>
        <end position="235"/>
    </location>
</feature>
<feature type="transmembrane region" description="Helical" evidence="7">
    <location>
        <begin position="146"/>
        <end position="164"/>
    </location>
</feature>
<evidence type="ECO:0000313" key="9">
    <source>
        <dbReference type="EMBL" id="OLR65331.1"/>
    </source>
</evidence>
<keyword evidence="6 7" id="KW-0472">Membrane</keyword>
<feature type="transmembrane region" description="Helical" evidence="7">
    <location>
        <begin position="119"/>
        <end position="140"/>
    </location>
</feature>
<evidence type="ECO:0000256" key="5">
    <source>
        <dbReference type="ARBA" id="ARBA00022989"/>
    </source>
</evidence>
<sequence length="273" mass="30762">MNLYYKIFKPKKYIMPSGREVYEYPGFTLPIIIVLILFTMVSVKITGFSLNILVKNTHKLFTILSPMFRPNFSYFSSVVEPLLDTIKMSFLGSFLGAVVSVPFAFLAAHNMVKNNIINWIVKLLFSVLRTIPTLVSALIATYVFGLGAFAGTVAIFIFSFSYVGKLTYEQIETVNMGAFEAMISMGFTRTMAFFKSIVPEILPFYLSTALYNFEGNVRYAAILGYVGAGGLGLLINENINWRDYNRVGMILLTLLVTVFIIENVSAHFRRKLN</sequence>
<accession>A0A1U7M0Y5</accession>
<evidence type="ECO:0000256" key="3">
    <source>
        <dbReference type="ARBA" id="ARBA00022475"/>
    </source>
</evidence>
<evidence type="ECO:0000256" key="2">
    <source>
        <dbReference type="ARBA" id="ARBA00022448"/>
    </source>
</evidence>
<dbReference type="AlphaFoldDB" id="A0A1U7M0Y5"/>
<evidence type="ECO:0000256" key="1">
    <source>
        <dbReference type="ARBA" id="ARBA00004651"/>
    </source>
</evidence>
<proteinExistence type="inferred from homology"/>
<dbReference type="EMBL" id="MJIH01000001">
    <property type="protein sequence ID" value="OLR65331.1"/>
    <property type="molecule type" value="Genomic_DNA"/>
</dbReference>
<dbReference type="NCBIfam" id="TIGR01097">
    <property type="entry name" value="PhnE"/>
    <property type="match status" value="1"/>
</dbReference>
<dbReference type="SUPFAM" id="SSF161098">
    <property type="entry name" value="MetI-like"/>
    <property type="match status" value="1"/>
</dbReference>
<dbReference type="eggNOG" id="COG3639">
    <property type="taxonomic scope" value="Bacteria"/>
</dbReference>
<feature type="transmembrane region" description="Helical" evidence="7">
    <location>
        <begin position="247"/>
        <end position="268"/>
    </location>
</feature>
<keyword evidence="2 7" id="KW-0813">Transport</keyword>
<feature type="transmembrane region" description="Helical" evidence="7">
    <location>
        <begin position="21"/>
        <end position="43"/>
    </location>
</feature>
<name>A0A1U7M0Y5_9FIRM</name>
<dbReference type="GO" id="GO:0015416">
    <property type="term" value="F:ABC-type phosphonate transporter activity"/>
    <property type="evidence" value="ECO:0007669"/>
    <property type="project" value="InterPro"/>
</dbReference>
<dbReference type="PANTHER" id="PTHR30043:SF1">
    <property type="entry name" value="ABC TRANSPORT SYSTEM PERMEASE PROTEIN P69"/>
    <property type="match status" value="1"/>
</dbReference>